<organism evidence="1 2">
    <name type="scientific">Vibrio gelatinilyticus</name>
    <dbReference type="NCBI Taxonomy" id="2893468"/>
    <lineage>
        <taxon>Bacteria</taxon>
        <taxon>Pseudomonadati</taxon>
        <taxon>Pseudomonadota</taxon>
        <taxon>Gammaproteobacteria</taxon>
        <taxon>Vibrionales</taxon>
        <taxon>Vibrionaceae</taxon>
        <taxon>Vibrio</taxon>
    </lineage>
</organism>
<reference evidence="1" key="1">
    <citation type="submission" date="2021-11" db="EMBL/GenBank/DDBJ databases">
        <title>Vibrio ZSDE26 sp. nov. and Vibrio ZSDZ34 sp. nov., isolated from coastal seawater in Qingdao.</title>
        <authorList>
            <person name="Zhang P."/>
        </authorList>
    </citation>
    <scope>NUCLEOTIDE SEQUENCE</scope>
    <source>
        <strain evidence="1">ZSDZ34</strain>
    </source>
</reference>
<keyword evidence="2" id="KW-1185">Reference proteome</keyword>
<gene>
    <name evidence="1" type="ORF">LNL84_04675</name>
</gene>
<dbReference type="Proteomes" id="UP001139488">
    <property type="component" value="Unassembled WGS sequence"/>
</dbReference>
<comment type="caution">
    <text evidence="1">The sequence shown here is derived from an EMBL/GenBank/DDBJ whole genome shotgun (WGS) entry which is preliminary data.</text>
</comment>
<name>A0A9X2AXZ9_9VIBR</name>
<proteinExistence type="predicted"/>
<protein>
    <submittedName>
        <fullName evidence="1">Uncharacterized protein</fullName>
    </submittedName>
</protein>
<dbReference type="RefSeq" id="WP_244355519.1">
    <property type="nucleotide sequence ID" value="NZ_JAJNNZ010000003.1"/>
</dbReference>
<accession>A0A9X2AXZ9</accession>
<dbReference type="AlphaFoldDB" id="A0A9X2AXZ9"/>
<evidence type="ECO:0000313" key="2">
    <source>
        <dbReference type="Proteomes" id="UP001139488"/>
    </source>
</evidence>
<sequence length="144" mass="16758">MSNDDAIRLQLFHREHGSKSLYPIFQLSPNELHSNDYQHWLSEKRALVLGDIEDCHWIKSCSGGYVTEVIFHRDGRLTEYRLFDRFETQGNWKLDNGILKAEIIKAENRYTFNVIGNANINIHSAVELKNNELHSYLKLAQVKG</sequence>
<evidence type="ECO:0000313" key="1">
    <source>
        <dbReference type="EMBL" id="MCJ2376123.1"/>
    </source>
</evidence>
<dbReference type="EMBL" id="JAJNNZ010000003">
    <property type="protein sequence ID" value="MCJ2376123.1"/>
    <property type="molecule type" value="Genomic_DNA"/>
</dbReference>